<name>A0AAP0G910_9ASPA</name>
<evidence type="ECO:0000313" key="3">
    <source>
        <dbReference type="Proteomes" id="UP001418222"/>
    </source>
</evidence>
<comment type="caution">
    <text evidence="2">The sequence shown here is derived from an EMBL/GenBank/DDBJ whole genome shotgun (WGS) entry which is preliminary data.</text>
</comment>
<accession>A0AAP0G910</accession>
<feature type="compositionally biased region" description="Low complexity" evidence="1">
    <location>
        <begin position="62"/>
        <end position="73"/>
    </location>
</feature>
<dbReference type="AlphaFoldDB" id="A0AAP0G910"/>
<feature type="region of interest" description="Disordered" evidence="1">
    <location>
        <begin position="56"/>
        <end position="80"/>
    </location>
</feature>
<evidence type="ECO:0000256" key="1">
    <source>
        <dbReference type="SAM" id="MobiDB-lite"/>
    </source>
</evidence>
<keyword evidence="3" id="KW-1185">Reference proteome</keyword>
<proteinExistence type="predicted"/>
<dbReference type="Proteomes" id="UP001418222">
    <property type="component" value="Unassembled WGS sequence"/>
</dbReference>
<evidence type="ECO:0000313" key="2">
    <source>
        <dbReference type="EMBL" id="KAK8945085.1"/>
    </source>
</evidence>
<dbReference type="Pfam" id="PF06749">
    <property type="entry name" value="DUF1218"/>
    <property type="match status" value="1"/>
</dbReference>
<sequence>MEEEFRVCWWWRRSRFGGGEGVGWPCGAKRIIEGGGYGGGCWTKLVVVEERREDGQRREGIGSRQPRGRGSQGAIFRRGEGDSRGLGISFVIASIMLMAGATLNDQKTLQKMYSGNYCYVVKVGVFFWRRIAVPFQCLSRTHLLCCTQEIPEPTAVGLSS</sequence>
<reference evidence="2 3" key="1">
    <citation type="journal article" date="2022" name="Nat. Plants">
        <title>Genomes of leafy and leafless Platanthera orchids illuminate the evolution of mycoheterotrophy.</title>
        <authorList>
            <person name="Li M.H."/>
            <person name="Liu K.W."/>
            <person name="Li Z."/>
            <person name="Lu H.C."/>
            <person name="Ye Q.L."/>
            <person name="Zhang D."/>
            <person name="Wang J.Y."/>
            <person name="Li Y.F."/>
            <person name="Zhong Z.M."/>
            <person name="Liu X."/>
            <person name="Yu X."/>
            <person name="Liu D.K."/>
            <person name="Tu X.D."/>
            <person name="Liu B."/>
            <person name="Hao Y."/>
            <person name="Liao X.Y."/>
            <person name="Jiang Y.T."/>
            <person name="Sun W.H."/>
            <person name="Chen J."/>
            <person name="Chen Y.Q."/>
            <person name="Ai Y."/>
            <person name="Zhai J.W."/>
            <person name="Wu S.S."/>
            <person name="Zhou Z."/>
            <person name="Hsiao Y.Y."/>
            <person name="Wu W.L."/>
            <person name="Chen Y.Y."/>
            <person name="Lin Y.F."/>
            <person name="Hsu J.L."/>
            <person name="Li C.Y."/>
            <person name="Wang Z.W."/>
            <person name="Zhao X."/>
            <person name="Zhong W.Y."/>
            <person name="Ma X.K."/>
            <person name="Ma L."/>
            <person name="Huang J."/>
            <person name="Chen G.Z."/>
            <person name="Huang M.Z."/>
            <person name="Huang L."/>
            <person name="Peng D.H."/>
            <person name="Luo Y.B."/>
            <person name="Zou S.Q."/>
            <person name="Chen S.P."/>
            <person name="Lan S."/>
            <person name="Tsai W.C."/>
            <person name="Van de Peer Y."/>
            <person name="Liu Z.J."/>
        </authorList>
    </citation>
    <scope>NUCLEOTIDE SEQUENCE [LARGE SCALE GENOMIC DNA]</scope>
    <source>
        <strain evidence="2">Lor287</strain>
    </source>
</reference>
<dbReference type="InterPro" id="IPR009606">
    <property type="entry name" value="DEAL/Modifying_wall_lignin1/2"/>
</dbReference>
<gene>
    <name evidence="2" type="ORF">KSP39_PZI007857</name>
</gene>
<dbReference type="EMBL" id="JBBWWQ010000006">
    <property type="protein sequence ID" value="KAK8945085.1"/>
    <property type="molecule type" value="Genomic_DNA"/>
</dbReference>
<protein>
    <submittedName>
        <fullName evidence="2">Uncharacterized protein</fullName>
    </submittedName>
</protein>
<organism evidence="2 3">
    <name type="scientific">Platanthera zijinensis</name>
    <dbReference type="NCBI Taxonomy" id="2320716"/>
    <lineage>
        <taxon>Eukaryota</taxon>
        <taxon>Viridiplantae</taxon>
        <taxon>Streptophyta</taxon>
        <taxon>Embryophyta</taxon>
        <taxon>Tracheophyta</taxon>
        <taxon>Spermatophyta</taxon>
        <taxon>Magnoliopsida</taxon>
        <taxon>Liliopsida</taxon>
        <taxon>Asparagales</taxon>
        <taxon>Orchidaceae</taxon>
        <taxon>Orchidoideae</taxon>
        <taxon>Orchideae</taxon>
        <taxon>Orchidinae</taxon>
        <taxon>Platanthera</taxon>
    </lineage>
</organism>